<dbReference type="InterPro" id="IPR002878">
    <property type="entry name" value="ChsH2_C"/>
</dbReference>
<feature type="domain" description="ChsH2 C-terminal OB-fold" evidence="1">
    <location>
        <begin position="30"/>
        <end position="95"/>
    </location>
</feature>
<accession>A0A2W2DZI8</accession>
<dbReference type="Pfam" id="PF12172">
    <property type="entry name" value="zf-ChsH2"/>
    <property type="match status" value="1"/>
</dbReference>
<dbReference type="InterPro" id="IPR012340">
    <property type="entry name" value="NA-bd_OB-fold"/>
</dbReference>
<dbReference type="InterPro" id="IPR052513">
    <property type="entry name" value="Thioester_dehydratase-like"/>
</dbReference>
<organism evidence="3 4">
    <name type="scientific">Nonomuraea aridisoli</name>
    <dbReference type="NCBI Taxonomy" id="2070368"/>
    <lineage>
        <taxon>Bacteria</taxon>
        <taxon>Bacillati</taxon>
        <taxon>Actinomycetota</taxon>
        <taxon>Actinomycetes</taxon>
        <taxon>Streptosporangiales</taxon>
        <taxon>Streptosporangiaceae</taxon>
        <taxon>Nonomuraea</taxon>
    </lineage>
</organism>
<dbReference type="InterPro" id="IPR022002">
    <property type="entry name" value="ChsH2_Znr"/>
</dbReference>
<evidence type="ECO:0000313" key="4">
    <source>
        <dbReference type="Proteomes" id="UP000249304"/>
    </source>
</evidence>
<keyword evidence="3" id="KW-0238">DNA-binding</keyword>
<evidence type="ECO:0000259" key="1">
    <source>
        <dbReference type="Pfam" id="PF01796"/>
    </source>
</evidence>
<protein>
    <submittedName>
        <fullName evidence="3">DNA-binding protein</fullName>
    </submittedName>
</protein>
<dbReference type="AlphaFoldDB" id="A0A2W2DZI8"/>
<dbReference type="Gene3D" id="6.10.30.10">
    <property type="match status" value="1"/>
</dbReference>
<dbReference type="GO" id="GO:0003677">
    <property type="term" value="F:DNA binding"/>
    <property type="evidence" value="ECO:0007669"/>
    <property type="project" value="UniProtKB-KW"/>
</dbReference>
<evidence type="ECO:0000259" key="2">
    <source>
        <dbReference type="Pfam" id="PF12172"/>
    </source>
</evidence>
<dbReference type="EMBL" id="POUD01000241">
    <property type="protein sequence ID" value="PZG09659.1"/>
    <property type="molecule type" value="Genomic_DNA"/>
</dbReference>
<dbReference type="PANTHER" id="PTHR34075">
    <property type="entry name" value="BLR3430 PROTEIN"/>
    <property type="match status" value="1"/>
</dbReference>
<comment type="caution">
    <text evidence="3">The sequence shown here is derived from an EMBL/GenBank/DDBJ whole genome shotgun (WGS) entry which is preliminary data.</text>
</comment>
<dbReference type="OrthoDB" id="7470921at2"/>
<evidence type="ECO:0000313" key="3">
    <source>
        <dbReference type="EMBL" id="PZG09659.1"/>
    </source>
</evidence>
<dbReference type="PANTHER" id="PTHR34075:SF5">
    <property type="entry name" value="BLR3430 PROTEIN"/>
    <property type="match status" value="1"/>
</dbReference>
<dbReference type="SUPFAM" id="SSF50249">
    <property type="entry name" value="Nucleic acid-binding proteins"/>
    <property type="match status" value="1"/>
</dbReference>
<proteinExistence type="predicted"/>
<feature type="domain" description="ChsH2 rubredoxin-like zinc ribbon" evidence="2">
    <location>
        <begin position="2"/>
        <end position="29"/>
    </location>
</feature>
<gene>
    <name evidence="3" type="ORF">C1J01_37295</name>
</gene>
<name>A0A2W2DZI8_9ACTN</name>
<keyword evidence="4" id="KW-1185">Reference proteome</keyword>
<dbReference type="Proteomes" id="UP000249304">
    <property type="component" value="Unassembled WGS sequence"/>
</dbReference>
<sequence>MRVQRCTSCAQHYFYPRPFCPRCGSGEVEWTAVSGEARLVSYIINHRPLPPFDPGTPIIVALVELAEGPRLMTNIVGVAPDPENLELDMPLKVEFTQREGFTLPVFAPAGAVA</sequence>
<reference evidence="3 4" key="1">
    <citation type="submission" date="2018-01" db="EMBL/GenBank/DDBJ databases">
        <title>Draft genome sequence of Nonomuraea sp. KC333.</title>
        <authorList>
            <person name="Sahin N."/>
            <person name="Saygin H."/>
            <person name="Ay H."/>
        </authorList>
    </citation>
    <scope>NUCLEOTIDE SEQUENCE [LARGE SCALE GENOMIC DNA]</scope>
    <source>
        <strain evidence="3 4">KC333</strain>
    </source>
</reference>
<dbReference type="Pfam" id="PF01796">
    <property type="entry name" value="OB_ChsH2_C"/>
    <property type="match status" value="1"/>
</dbReference>